<sequence length="673" mass="72642">MSSSYDSLDDFLALPRLESIALAPDGTWAAGVVATLDHDETAWRRAIWRLPITTREAPMRLTRSAKGEASAAFLPNGDLLFTSSRPDAETKEEIDAAQLWVLPSSGGDARAVTALPGGVASIAASARGTECVVVAAELLPGAANLDAEGELRKARKDKKVRAILHESAPVRFWDHDLGPAEPHLLVLDGALAAESTAGAPSRPPLRDLTPRPGGALRRSSQAITPDGSTLIAGFSRIADGQPTTALVAIDVVTGHRTTLCDEPGISHGGVVISRDGTRIAYTRTPESTAEAVADSEIWAARIDGSDPIRLAGEWDRWPASLAFAPDGNALIATADDDGRGHIFRIPLDGSSPEAITRDDYAYASVNVADDGTVIALRSNWLEPPHPVRVLTDGTVTRLATPAPVPTPNARMERVETRAEDGARVAGWLLLPEQADEASPLLLWVHGGPLNSWNAWSWRWAPQLAVAQGYAVLLPDPALSTGYGLDFIQRGWGAWGEKPYTDLMAITDAVEARDDIDETRTAAMGGSFGGYMANWIAGHTDRFDAIVTHASLWAFDQFAGTTDSPTYWRTLMSTEAAQENSPHLFVDAITTPMLVIHGDKDYRVPIGEGLRLWSDLYTAHADDTGAMVHRFLYFPDENHWILTPQHAKIWYQTVFAFLAQHVLGEEATRPELLG</sequence>
<dbReference type="PANTHER" id="PTHR42776">
    <property type="entry name" value="SERINE PEPTIDASE S9 FAMILY MEMBER"/>
    <property type="match status" value="1"/>
</dbReference>
<dbReference type="EMBL" id="JAGIOL010000001">
    <property type="protein sequence ID" value="MBP2437177.1"/>
    <property type="molecule type" value="Genomic_DNA"/>
</dbReference>
<evidence type="ECO:0000313" key="6">
    <source>
        <dbReference type="Proteomes" id="UP001519362"/>
    </source>
</evidence>
<keyword evidence="2" id="KW-0378">Hydrolase</keyword>
<dbReference type="SUPFAM" id="SSF53474">
    <property type="entry name" value="alpha/beta-Hydrolases"/>
    <property type="match status" value="1"/>
</dbReference>
<evidence type="ECO:0000256" key="2">
    <source>
        <dbReference type="ARBA" id="ARBA00022801"/>
    </source>
</evidence>
<reference evidence="5 6" key="1">
    <citation type="submission" date="2021-03" db="EMBL/GenBank/DDBJ databases">
        <title>Sequencing the genomes of 1000 actinobacteria strains.</title>
        <authorList>
            <person name="Klenk H.-P."/>
        </authorList>
    </citation>
    <scope>NUCLEOTIDE SEQUENCE [LARGE SCALE GENOMIC DNA]</scope>
    <source>
        <strain evidence="5 6">DSM 24221</strain>
    </source>
</reference>
<dbReference type="PANTHER" id="PTHR42776:SF13">
    <property type="entry name" value="DIPEPTIDYL-PEPTIDASE 5"/>
    <property type="match status" value="1"/>
</dbReference>
<dbReference type="GO" id="GO:0004177">
    <property type="term" value="F:aminopeptidase activity"/>
    <property type="evidence" value="ECO:0007669"/>
    <property type="project" value="UniProtKB-KW"/>
</dbReference>
<evidence type="ECO:0000256" key="1">
    <source>
        <dbReference type="ARBA" id="ARBA00022729"/>
    </source>
</evidence>
<keyword evidence="6" id="KW-1185">Reference proteome</keyword>
<evidence type="ECO:0000259" key="4">
    <source>
        <dbReference type="Pfam" id="PF00326"/>
    </source>
</evidence>
<dbReference type="Proteomes" id="UP001519362">
    <property type="component" value="Unassembled WGS sequence"/>
</dbReference>
<organism evidence="5 6">
    <name type="scientific">Microbacterium amylolyticum</name>
    <dbReference type="NCBI Taxonomy" id="936337"/>
    <lineage>
        <taxon>Bacteria</taxon>
        <taxon>Bacillati</taxon>
        <taxon>Actinomycetota</taxon>
        <taxon>Actinomycetes</taxon>
        <taxon>Micrococcales</taxon>
        <taxon>Microbacteriaceae</taxon>
        <taxon>Microbacterium</taxon>
    </lineage>
</organism>
<dbReference type="InterPro" id="IPR015943">
    <property type="entry name" value="WD40/YVTN_repeat-like_dom_sf"/>
</dbReference>
<dbReference type="Gene3D" id="2.120.10.30">
    <property type="entry name" value="TolB, C-terminal domain"/>
    <property type="match status" value="1"/>
</dbReference>
<evidence type="ECO:0000256" key="3">
    <source>
        <dbReference type="SAM" id="MobiDB-lite"/>
    </source>
</evidence>
<feature type="region of interest" description="Disordered" evidence="3">
    <location>
        <begin position="195"/>
        <end position="221"/>
    </location>
</feature>
<keyword evidence="1" id="KW-0732">Signal</keyword>
<keyword evidence="5" id="KW-0031">Aminopeptidase</keyword>
<keyword evidence="5" id="KW-0645">Protease</keyword>
<dbReference type="InterPro" id="IPR029058">
    <property type="entry name" value="AB_hydrolase_fold"/>
</dbReference>
<protein>
    <submittedName>
        <fullName evidence="5">Dipeptidyl aminopeptidase/acylaminoacyl peptidase</fullName>
    </submittedName>
</protein>
<dbReference type="InterPro" id="IPR001375">
    <property type="entry name" value="Peptidase_S9_cat"/>
</dbReference>
<name>A0ABS4ZJ02_9MICO</name>
<evidence type="ECO:0000313" key="5">
    <source>
        <dbReference type="EMBL" id="MBP2437177.1"/>
    </source>
</evidence>
<dbReference type="Gene3D" id="3.40.50.1820">
    <property type="entry name" value="alpha/beta hydrolase"/>
    <property type="match status" value="1"/>
</dbReference>
<comment type="caution">
    <text evidence="5">The sequence shown here is derived from an EMBL/GenBank/DDBJ whole genome shotgun (WGS) entry which is preliminary data.</text>
</comment>
<accession>A0ABS4ZJ02</accession>
<dbReference type="SUPFAM" id="SSF82171">
    <property type="entry name" value="DPP6 N-terminal domain-like"/>
    <property type="match status" value="1"/>
</dbReference>
<feature type="domain" description="Peptidase S9 prolyl oligopeptidase catalytic" evidence="4">
    <location>
        <begin position="455"/>
        <end position="661"/>
    </location>
</feature>
<dbReference type="InterPro" id="IPR011042">
    <property type="entry name" value="6-blade_b-propeller_TolB-like"/>
</dbReference>
<dbReference type="RefSeq" id="WP_165134623.1">
    <property type="nucleotide sequence ID" value="NZ_CP049253.1"/>
</dbReference>
<dbReference type="Pfam" id="PF00326">
    <property type="entry name" value="Peptidase_S9"/>
    <property type="match status" value="1"/>
</dbReference>
<proteinExistence type="predicted"/>
<gene>
    <name evidence="5" type="ORF">JOF34_001763</name>
</gene>
<dbReference type="Gene3D" id="2.130.10.10">
    <property type="entry name" value="YVTN repeat-like/Quinoprotein amine dehydrogenase"/>
    <property type="match status" value="1"/>
</dbReference>